<evidence type="ECO:0000313" key="2">
    <source>
        <dbReference type="EMBL" id="MBO0949387.1"/>
    </source>
</evidence>
<reference evidence="2 3" key="1">
    <citation type="submission" date="2021-03" db="EMBL/GenBank/DDBJ databases">
        <title>Fibrella sp. HMF5405 genome sequencing and assembly.</title>
        <authorList>
            <person name="Kang H."/>
            <person name="Kim H."/>
            <person name="Bae S."/>
            <person name="Joh K."/>
        </authorList>
    </citation>
    <scope>NUCLEOTIDE SEQUENCE [LARGE SCALE GENOMIC DNA]</scope>
    <source>
        <strain evidence="2 3">HMF5405</strain>
    </source>
</reference>
<dbReference type="Pfam" id="PF07995">
    <property type="entry name" value="GSDH"/>
    <property type="match status" value="1"/>
</dbReference>
<proteinExistence type="predicted"/>
<evidence type="ECO:0000259" key="1">
    <source>
        <dbReference type="Pfam" id="PF07995"/>
    </source>
</evidence>
<dbReference type="RefSeq" id="WP_207329352.1">
    <property type="nucleotide sequence ID" value="NZ_JAFMYW010000003.1"/>
</dbReference>
<protein>
    <submittedName>
        <fullName evidence="2">PQQ-dependent sugar dehydrogenase</fullName>
    </submittedName>
</protein>
<dbReference type="InterPro" id="IPR011041">
    <property type="entry name" value="Quinoprot_gluc/sorb_DH_b-prop"/>
</dbReference>
<comment type="caution">
    <text evidence="2">The sequence shown here is derived from an EMBL/GenBank/DDBJ whole genome shotgun (WGS) entry which is preliminary data.</text>
</comment>
<dbReference type="Proteomes" id="UP000664628">
    <property type="component" value="Unassembled WGS sequence"/>
</dbReference>
<organism evidence="2 3">
    <name type="scientific">Fibrella forsythiae</name>
    <dbReference type="NCBI Taxonomy" id="2817061"/>
    <lineage>
        <taxon>Bacteria</taxon>
        <taxon>Pseudomonadati</taxon>
        <taxon>Bacteroidota</taxon>
        <taxon>Cytophagia</taxon>
        <taxon>Cytophagales</taxon>
        <taxon>Spirosomataceae</taxon>
        <taxon>Fibrella</taxon>
    </lineage>
</organism>
<dbReference type="PANTHER" id="PTHR19328:SF13">
    <property type="entry name" value="HIPL1 PROTEIN"/>
    <property type="match status" value="1"/>
</dbReference>
<gene>
    <name evidence="2" type="ORF">J2I46_12390</name>
</gene>
<feature type="domain" description="Glucose/Sorbosone dehydrogenase" evidence="1">
    <location>
        <begin position="44"/>
        <end position="356"/>
    </location>
</feature>
<dbReference type="InterPro" id="IPR012938">
    <property type="entry name" value="Glc/Sorbosone_DH"/>
</dbReference>
<sequence>MKNYITICCATLSLLTLISSSRPGTGRVAQAADSLQVRVVKDGLTMPWEILWGPDDYIWMTEKSGKISRLNPASGQTIQIGQVPDVKVTDYGGLMGMVLHPDFARQPYVFVVYTYQEGSRFLEKVVRYSYRQQQLSQPTILVSGITGNQDHNGSRLLISPDLKLFVTTGDGNRQNVAQKLDSLNGKLLRLNLDGTIPADNPFPNSPVWSLGHRNQQGLVLVDDKMYTAEHGPNTDDEVNLIRKGGNYGWPNVAGYCDENQRGEKDWCATHQGIEPLRSWTPTIGLCALDYYNKPLFPRWKNSLLATSLKASRLLQLQLDETGTKVIGVNEFLVNQYGRLRDLCISPTGNVYVATNNFGNDKIIELTAKGNP</sequence>
<name>A0ABS3JH96_9BACT</name>
<accession>A0ABS3JH96</accession>
<dbReference type="Gene3D" id="2.120.10.30">
    <property type="entry name" value="TolB, C-terminal domain"/>
    <property type="match status" value="1"/>
</dbReference>
<dbReference type="PANTHER" id="PTHR19328">
    <property type="entry name" value="HEDGEHOG-INTERACTING PROTEIN"/>
    <property type="match status" value="1"/>
</dbReference>
<dbReference type="EMBL" id="JAFMYW010000003">
    <property type="protein sequence ID" value="MBO0949387.1"/>
    <property type="molecule type" value="Genomic_DNA"/>
</dbReference>
<dbReference type="InterPro" id="IPR011042">
    <property type="entry name" value="6-blade_b-propeller_TolB-like"/>
</dbReference>
<dbReference type="SUPFAM" id="SSF50952">
    <property type="entry name" value="Soluble quinoprotein glucose dehydrogenase"/>
    <property type="match status" value="1"/>
</dbReference>
<keyword evidence="3" id="KW-1185">Reference proteome</keyword>
<evidence type="ECO:0000313" key="3">
    <source>
        <dbReference type="Proteomes" id="UP000664628"/>
    </source>
</evidence>